<dbReference type="AlphaFoldDB" id="A0A811UQI4"/>
<dbReference type="EMBL" id="CAJHJT010000012">
    <property type="protein sequence ID" value="CAD6999273.1"/>
    <property type="molecule type" value="Genomic_DNA"/>
</dbReference>
<name>A0A811UQI4_CERCA</name>
<reference evidence="1" key="1">
    <citation type="submission" date="2020-11" db="EMBL/GenBank/DDBJ databases">
        <authorList>
            <person name="Whitehead M."/>
        </authorList>
    </citation>
    <scope>NUCLEOTIDE SEQUENCE</scope>
    <source>
        <strain evidence="1">EGII</strain>
    </source>
</reference>
<organism evidence="1 2">
    <name type="scientific">Ceratitis capitata</name>
    <name type="common">Mediterranean fruit fly</name>
    <name type="synonym">Tephritis capitata</name>
    <dbReference type="NCBI Taxonomy" id="7213"/>
    <lineage>
        <taxon>Eukaryota</taxon>
        <taxon>Metazoa</taxon>
        <taxon>Ecdysozoa</taxon>
        <taxon>Arthropoda</taxon>
        <taxon>Hexapoda</taxon>
        <taxon>Insecta</taxon>
        <taxon>Pterygota</taxon>
        <taxon>Neoptera</taxon>
        <taxon>Endopterygota</taxon>
        <taxon>Diptera</taxon>
        <taxon>Brachycera</taxon>
        <taxon>Muscomorpha</taxon>
        <taxon>Tephritoidea</taxon>
        <taxon>Tephritidae</taxon>
        <taxon>Ceratitis</taxon>
        <taxon>Ceratitis</taxon>
    </lineage>
</organism>
<accession>A0A811UQI4</accession>
<sequence>MLVSSHKPSDCRHLEEIVSDGRREVEKSPPILAVQSAQSNTTTIYIYCNNTLPYP</sequence>
<proteinExistence type="predicted"/>
<protein>
    <submittedName>
        <fullName evidence="1">(Mediterranean fruit fly) hypothetical protein</fullName>
    </submittedName>
</protein>
<gene>
    <name evidence="1" type="ORF">CCAP1982_LOCUS7802</name>
</gene>
<feature type="non-terminal residue" evidence="1">
    <location>
        <position position="55"/>
    </location>
</feature>
<evidence type="ECO:0000313" key="2">
    <source>
        <dbReference type="Proteomes" id="UP000606786"/>
    </source>
</evidence>
<comment type="caution">
    <text evidence="1">The sequence shown here is derived from an EMBL/GenBank/DDBJ whole genome shotgun (WGS) entry which is preliminary data.</text>
</comment>
<evidence type="ECO:0000313" key="1">
    <source>
        <dbReference type="EMBL" id="CAD6999273.1"/>
    </source>
</evidence>
<keyword evidence="2" id="KW-1185">Reference proteome</keyword>
<dbReference type="Proteomes" id="UP000606786">
    <property type="component" value="Unassembled WGS sequence"/>
</dbReference>
<dbReference type="OrthoDB" id="3225452at2759"/>